<protein>
    <submittedName>
        <fullName evidence="2">Uncharacterized protein</fullName>
    </submittedName>
</protein>
<comment type="caution">
    <text evidence="2">The sequence shown here is derived from an EMBL/GenBank/DDBJ whole genome shotgun (WGS) entry which is preliminary data.</text>
</comment>
<evidence type="ECO:0000256" key="1">
    <source>
        <dbReference type="SAM" id="MobiDB-lite"/>
    </source>
</evidence>
<dbReference type="InterPro" id="IPR021109">
    <property type="entry name" value="Peptidase_aspartic_dom_sf"/>
</dbReference>
<feature type="compositionally biased region" description="Basic and acidic residues" evidence="1">
    <location>
        <begin position="148"/>
        <end position="165"/>
    </location>
</feature>
<gene>
    <name evidence="2" type="ORF">C1645_818551</name>
</gene>
<keyword evidence="3" id="KW-1185">Reference proteome</keyword>
<feature type="region of interest" description="Disordered" evidence="1">
    <location>
        <begin position="146"/>
        <end position="191"/>
    </location>
</feature>
<dbReference type="Gene3D" id="2.40.70.10">
    <property type="entry name" value="Acid Proteases"/>
    <property type="match status" value="1"/>
</dbReference>
<accession>A0A397TAW4</accession>
<dbReference type="EMBL" id="QKYT01000090">
    <property type="protein sequence ID" value="RIA94086.1"/>
    <property type="molecule type" value="Genomic_DNA"/>
</dbReference>
<proteinExistence type="predicted"/>
<evidence type="ECO:0000313" key="3">
    <source>
        <dbReference type="Proteomes" id="UP000265703"/>
    </source>
</evidence>
<organism evidence="2 3">
    <name type="scientific">Glomus cerebriforme</name>
    <dbReference type="NCBI Taxonomy" id="658196"/>
    <lineage>
        <taxon>Eukaryota</taxon>
        <taxon>Fungi</taxon>
        <taxon>Fungi incertae sedis</taxon>
        <taxon>Mucoromycota</taxon>
        <taxon>Glomeromycotina</taxon>
        <taxon>Glomeromycetes</taxon>
        <taxon>Glomerales</taxon>
        <taxon>Glomeraceae</taxon>
        <taxon>Glomus</taxon>
    </lineage>
</organism>
<dbReference type="AlphaFoldDB" id="A0A397TAW4"/>
<feature type="compositionally biased region" description="Basic and acidic residues" evidence="1">
    <location>
        <begin position="172"/>
        <end position="191"/>
    </location>
</feature>
<sequence>MDSGQTEDNRYHLWFFTICKSNLESKDEVLLLGNNWLRKVHANIDWKNEQLSINHKGHTVTIPVTFTKHPIEHYSESETDKMNYYITNFYVLNKKEMEWICDIIFGNLDYSIKAKHSQVDESGEIRDQNEQNNCRIFTLKISRNNRKPSCETNHETNHEKTHETNPETANETNHETAHETNPETDQEKIKE</sequence>
<name>A0A397TAW4_9GLOM</name>
<evidence type="ECO:0000313" key="2">
    <source>
        <dbReference type="EMBL" id="RIA94086.1"/>
    </source>
</evidence>
<reference evidence="2 3" key="1">
    <citation type="submission" date="2018-06" db="EMBL/GenBank/DDBJ databases">
        <title>Comparative genomics reveals the genomic features of Rhizophagus irregularis, R. cerebriforme, R. diaphanum and Gigaspora rosea, and their symbiotic lifestyle signature.</title>
        <authorList>
            <person name="Morin E."/>
            <person name="San Clemente H."/>
            <person name="Chen E.C.H."/>
            <person name="De La Providencia I."/>
            <person name="Hainaut M."/>
            <person name="Kuo A."/>
            <person name="Kohler A."/>
            <person name="Murat C."/>
            <person name="Tang N."/>
            <person name="Roy S."/>
            <person name="Loubradou J."/>
            <person name="Henrissat B."/>
            <person name="Grigoriev I.V."/>
            <person name="Corradi N."/>
            <person name="Roux C."/>
            <person name="Martin F.M."/>
        </authorList>
    </citation>
    <scope>NUCLEOTIDE SEQUENCE [LARGE SCALE GENOMIC DNA]</scope>
    <source>
        <strain evidence="2 3">DAOM 227022</strain>
    </source>
</reference>
<dbReference type="Proteomes" id="UP000265703">
    <property type="component" value="Unassembled WGS sequence"/>
</dbReference>
<dbReference type="OrthoDB" id="2449730at2759"/>